<accession>A0A250JIN5</accession>
<gene>
    <name evidence="1" type="ORF">CYFUS_008973</name>
</gene>
<dbReference type="PROSITE" id="PS51257">
    <property type="entry name" value="PROKAR_LIPOPROTEIN"/>
    <property type="match status" value="1"/>
</dbReference>
<keyword evidence="1" id="KW-0449">Lipoprotein</keyword>
<sequence>MNVLARIGLLVWLSWGIGGCLLSDDVCTPADTTYSCCVKQHLGDASQCNALEAEVRVLEPTVHPSTPRTHGTAVAVGTVVAAATLSSDGEIFSEKLRAAVEKILQECAIQAHETVNRRRIGGDPTREQCEEILKWDPSGQPITRAMKLGEEKHAEAIECARNRLSQLLPGRFSLEQRYRHTPTTGQLELVSPKQHQESMRKNQGRDMKGTLVPDIVIHAQGNPLKTQFVYDFKFPCLFSNRPKWTVYKEGPYRDQTQGTVYEKVFGPALRVTPWEIN</sequence>
<dbReference type="Proteomes" id="UP000217257">
    <property type="component" value="Chromosome"/>
</dbReference>
<proteinExistence type="predicted"/>
<dbReference type="KEGG" id="cfus:CYFUS_008973"/>
<protein>
    <submittedName>
        <fullName evidence="1">Putative lipoprotein</fullName>
    </submittedName>
</protein>
<dbReference type="EMBL" id="CP022098">
    <property type="protein sequence ID" value="ATB43493.1"/>
    <property type="molecule type" value="Genomic_DNA"/>
</dbReference>
<evidence type="ECO:0000313" key="2">
    <source>
        <dbReference type="Proteomes" id="UP000217257"/>
    </source>
</evidence>
<reference evidence="1 2" key="1">
    <citation type="submission" date="2017-06" db="EMBL/GenBank/DDBJ databases">
        <title>Sequencing and comparative analysis of myxobacterial genomes.</title>
        <authorList>
            <person name="Rupp O."/>
            <person name="Goesmann A."/>
            <person name="Sogaard-Andersen L."/>
        </authorList>
    </citation>
    <scope>NUCLEOTIDE SEQUENCE [LARGE SCALE GENOMIC DNA]</scope>
    <source>
        <strain evidence="1 2">DSM 52655</strain>
    </source>
</reference>
<name>A0A250JIN5_9BACT</name>
<dbReference type="AlphaFoldDB" id="A0A250JIN5"/>
<organism evidence="1 2">
    <name type="scientific">Cystobacter fuscus</name>
    <dbReference type="NCBI Taxonomy" id="43"/>
    <lineage>
        <taxon>Bacteria</taxon>
        <taxon>Pseudomonadati</taxon>
        <taxon>Myxococcota</taxon>
        <taxon>Myxococcia</taxon>
        <taxon>Myxococcales</taxon>
        <taxon>Cystobacterineae</taxon>
        <taxon>Archangiaceae</taxon>
        <taxon>Cystobacter</taxon>
    </lineage>
</organism>
<evidence type="ECO:0000313" key="1">
    <source>
        <dbReference type="EMBL" id="ATB43493.1"/>
    </source>
</evidence>
<dbReference type="RefSeq" id="WP_157759033.1">
    <property type="nucleotide sequence ID" value="NZ_CP022098.1"/>
</dbReference>